<keyword evidence="3" id="KW-0547">Nucleotide-binding</keyword>
<dbReference type="RefSeq" id="XP_068348705.1">
    <property type="nucleotide sequence ID" value="XM_068495475.1"/>
</dbReference>
<sequence>MVAGGLFDPEEPPKTHAEQMADFAIEALSLLDDVNMKLNSMLSVRIGINTGGPLIAGVLGTDKPTFDIIGDPINIASRLQSTDIAGKIQISQATFELLQGSDYSIEKRGEIMLKGKGKTMTYLLSPQKIGFTTEAFSNGDLSAMLM</sequence>
<keyword evidence="4" id="KW-1133">Transmembrane helix</keyword>
<name>A0A1J4J8V2_9EUKA</name>
<dbReference type="VEuPathDB" id="TrichDB:TRFO_10467"/>
<evidence type="ECO:0000256" key="5">
    <source>
        <dbReference type="ARBA" id="ARBA00023136"/>
    </source>
</evidence>
<reference evidence="8" key="1">
    <citation type="submission" date="2016-10" db="EMBL/GenBank/DDBJ databases">
        <authorList>
            <person name="Benchimol M."/>
            <person name="Almeida L.G."/>
            <person name="Vasconcelos A.T."/>
            <person name="Perreira-Neves A."/>
            <person name="Rosa I.A."/>
            <person name="Tasca T."/>
            <person name="Bogo M.R."/>
            <person name="de Souza W."/>
        </authorList>
    </citation>
    <scope>NUCLEOTIDE SEQUENCE [LARGE SCALE GENOMIC DNA]</scope>
    <source>
        <strain evidence="8">K</strain>
    </source>
</reference>
<dbReference type="PANTHER" id="PTHR11920:SF335">
    <property type="entry name" value="GUANYLATE CYCLASE"/>
    <property type="match status" value="1"/>
</dbReference>
<dbReference type="Gene3D" id="3.30.70.1230">
    <property type="entry name" value="Nucleotide cyclase"/>
    <property type="match status" value="1"/>
</dbReference>
<evidence type="ECO:0000313" key="8">
    <source>
        <dbReference type="EMBL" id="OHS95568.1"/>
    </source>
</evidence>
<dbReference type="SUPFAM" id="SSF55073">
    <property type="entry name" value="Nucleotide cyclase"/>
    <property type="match status" value="1"/>
</dbReference>
<evidence type="ECO:0000256" key="4">
    <source>
        <dbReference type="ARBA" id="ARBA00022989"/>
    </source>
</evidence>
<comment type="subcellular location">
    <subcellularLocation>
        <location evidence="1">Membrane</location>
    </subcellularLocation>
</comment>
<evidence type="ECO:0000259" key="7">
    <source>
        <dbReference type="PROSITE" id="PS50125"/>
    </source>
</evidence>
<accession>A0A1J4J8V2</accession>
<dbReference type="EMBL" id="MLAK01001237">
    <property type="protein sequence ID" value="OHS95568.1"/>
    <property type="molecule type" value="Genomic_DNA"/>
</dbReference>
<dbReference type="OrthoDB" id="10261550at2759"/>
<keyword evidence="9" id="KW-1185">Reference proteome</keyword>
<dbReference type="Pfam" id="PF00211">
    <property type="entry name" value="Guanylate_cyc"/>
    <property type="match status" value="1"/>
</dbReference>
<evidence type="ECO:0000313" key="9">
    <source>
        <dbReference type="Proteomes" id="UP000179807"/>
    </source>
</evidence>
<dbReference type="PROSITE" id="PS50125">
    <property type="entry name" value="GUANYLATE_CYCLASE_2"/>
    <property type="match status" value="1"/>
</dbReference>
<evidence type="ECO:0000256" key="2">
    <source>
        <dbReference type="ARBA" id="ARBA00022692"/>
    </source>
</evidence>
<dbReference type="GO" id="GO:0035556">
    <property type="term" value="P:intracellular signal transduction"/>
    <property type="evidence" value="ECO:0007669"/>
    <property type="project" value="InterPro"/>
</dbReference>
<keyword evidence="5" id="KW-0472">Membrane</keyword>
<dbReference type="InterPro" id="IPR029787">
    <property type="entry name" value="Nucleotide_cyclase"/>
</dbReference>
<gene>
    <name evidence="8" type="ORF">TRFO_10467</name>
</gene>
<keyword evidence="6" id="KW-0456">Lyase</keyword>
<dbReference type="GO" id="GO:0001653">
    <property type="term" value="F:peptide receptor activity"/>
    <property type="evidence" value="ECO:0007669"/>
    <property type="project" value="TreeGrafter"/>
</dbReference>
<dbReference type="GO" id="GO:0004383">
    <property type="term" value="F:guanylate cyclase activity"/>
    <property type="evidence" value="ECO:0007669"/>
    <property type="project" value="TreeGrafter"/>
</dbReference>
<dbReference type="InterPro" id="IPR001054">
    <property type="entry name" value="A/G_cyclase"/>
</dbReference>
<dbReference type="GeneID" id="94830179"/>
<dbReference type="GO" id="GO:0000166">
    <property type="term" value="F:nucleotide binding"/>
    <property type="evidence" value="ECO:0007669"/>
    <property type="project" value="UniProtKB-KW"/>
</dbReference>
<protein>
    <submittedName>
        <fullName evidence="8">Guanylate cyclase</fullName>
    </submittedName>
</protein>
<dbReference type="PANTHER" id="PTHR11920">
    <property type="entry name" value="GUANYLYL CYCLASE"/>
    <property type="match status" value="1"/>
</dbReference>
<organism evidence="8 9">
    <name type="scientific">Tritrichomonas foetus</name>
    <dbReference type="NCBI Taxonomy" id="1144522"/>
    <lineage>
        <taxon>Eukaryota</taxon>
        <taxon>Metamonada</taxon>
        <taxon>Parabasalia</taxon>
        <taxon>Tritrichomonadida</taxon>
        <taxon>Tritrichomonadidae</taxon>
        <taxon>Tritrichomonas</taxon>
    </lineage>
</organism>
<evidence type="ECO:0000256" key="1">
    <source>
        <dbReference type="ARBA" id="ARBA00004370"/>
    </source>
</evidence>
<dbReference type="CDD" id="cd07302">
    <property type="entry name" value="CHD"/>
    <property type="match status" value="1"/>
</dbReference>
<dbReference type="AlphaFoldDB" id="A0A1J4J8V2"/>
<feature type="domain" description="Guanylate cyclase" evidence="7">
    <location>
        <begin position="1"/>
        <end position="80"/>
    </location>
</feature>
<evidence type="ECO:0000256" key="6">
    <source>
        <dbReference type="ARBA" id="ARBA00023239"/>
    </source>
</evidence>
<evidence type="ECO:0000256" key="3">
    <source>
        <dbReference type="ARBA" id="ARBA00022741"/>
    </source>
</evidence>
<dbReference type="InterPro" id="IPR050401">
    <property type="entry name" value="Cyclic_nucleotide_synthase"/>
</dbReference>
<comment type="caution">
    <text evidence="8">The sequence shown here is derived from an EMBL/GenBank/DDBJ whole genome shotgun (WGS) entry which is preliminary data.</text>
</comment>
<keyword evidence="2" id="KW-0812">Transmembrane</keyword>
<dbReference type="Proteomes" id="UP000179807">
    <property type="component" value="Unassembled WGS sequence"/>
</dbReference>
<proteinExistence type="predicted"/>
<dbReference type="GO" id="GO:0007168">
    <property type="term" value="P:receptor guanylyl cyclase signaling pathway"/>
    <property type="evidence" value="ECO:0007669"/>
    <property type="project" value="TreeGrafter"/>
</dbReference>
<dbReference type="GO" id="GO:0005886">
    <property type="term" value="C:plasma membrane"/>
    <property type="evidence" value="ECO:0007669"/>
    <property type="project" value="TreeGrafter"/>
</dbReference>
<dbReference type="GO" id="GO:0004016">
    <property type="term" value="F:adenylate cyclase activity"/>
    <property type="evidence" value="ECO:0007669"/>
    <property type="project" value="TreeGrafter"/>
</dbReference>